<dbReference type="SUPFAM" id="SSF53720">
    <property type="entry name" value="ALDH-like"/>
    <property type="match status" value="1"/>
</dbReference>
<dbReference type="InterPro" id="IPR016162">
    <property type="entry name" value="Ald_DH_N"/>
</dbReference>
<dbReference type="AlphaFoldDB" id="A0A0J6SVB1"/>
<evidence type="ECO:0000259" key="2">
    <source>
        <dbReference type="Pfam" id="PF00171"/>
    </source>
</evidence>
<keyword evidence="1" id="KW-0560">Oxidoreductase</keyword>
<accession>A0A0J6SVB1</accession>
<dbReference type="InterPro" id="IPR016163">
    <property type="entry name" value="Ald_DH_C"/>
</dbReference>
<dbReference type="EMBL" id="LABX01000034">
    <property type="protein sequence ID" value="KMO39220.1"/>
    <property type="molecule type" value="Genomic_DNA"/>
</dbReference>
<dbReference type="PANTHER" id="PTHR11063">
    <property type="entry name" value="GLUTAMATE SEMIALDEHYDE DEHYDROGENASE"/>
    <property type="match status" value="1"/>
</dbReference>
<dbReference type="Proteomes" id="UP000035929">
    <property type="component" value="Unassembled WGS sequence"/>
</dbReference>
<feature type="domain" description="Aldehyde dehydrogenase" evidence="2">
    <location>
        <begin position="51"/>
        <end position="322"/>
    </location>
</feature>
<protein>
    <submittedName>
        <fullName evidence="3">Glutamate-5-semialdehyde dehydrogenase</fullName>
    </submittedName>
</protein>
<evidence type="ECO:0000313" key="3">
    <source>
        <dbReference type="EMBL" id="KMO39220.1"/>
    </source>
</evidence>
<dbReference type="Pfam" id="PF00171">
    <property type="entry name" value="Aldedh"/>
    <property type="match status" value="1"/>
</dbReference>
<organism evidence="3 4">
    <name type="scientific">Methylobacterium aquaticum</name>
    <dbReference type="NCBI Taxonomy" id="270351"/>
    <lineage>
        <taxon>Bacteria</taxon>
        <taxon>Pseudomonadati</taxon>
        <taxon>Pseudomonadota</taxon>
        <taxon>Alphaproteobacteria</taxon>
        <taxon>Hyphomicrobiales</taxon>
        <taxon>Methylobacteriaceae</taxon>
        <taxon>Methylobacterium</taxon>
    </lineage>
</organism>
<dbReference type="InterPro" id="IPR015590">
    <property type="entry name" value="Aldehyde_DH_dom"/>
</dbReference>
<sequence>MPASKLNTLARLVSGTPVPFGGDRMTVITPDLAEAFQPGDHLLVLQETGDLLHIPAAQIAMAAAAVDRAHAAFMEMSAIPDQGIERFFERFAALLEDPSAWHAIAEANRQDVVRAQGGGRSTTRLLATDRMRQDMIAGLRAWRDSETPRGRVVERIVHAGWTVEQVAAPLGVVGFVFEGRPNVLADAAGVLRSGNTAVFRIGSDALGTAQAIMHHALVPALSEAELPPGAISLIESPERSTGWALFADRRLSLAVARGSGRAVAQLGSVARQAGTAVSLHGTGGAWMVADRDADAERFSAAVEASLDRKVCNTLNVCCIHRARVTDLVPIFLGALEAAGRVRGFGCKLHVIVGDETVLPEAWRTATVRVRRAEGEQTEPLTEIQLEGDLGHEWEWEDTPEVSLKIVDDLDHAVTLFNRHSPRFVASLISRDPEAHRRFYDTVDAPFVGDGFTRWVDGQYALNQPELGLSNWQSGRLLARSAILSGGGVFTLRSRVTQDDPQLRR</sequence>
<dbReference type="PATRIC" id="fig|270351.6.peg.5043"/>
<gene>
    <name evidence="3" type="ORF">VP06_04895</name>
</gene>
<dbReference type="Gene3D" id="3.40.309.10">
    <property type="entry name" value="Aldehyde Dehydrogenase, Chain A, domain 2"/>
    <property type="match status" value="1"/>
</dbReference>
<comment type="caution">
    <text evidence="3">The sequence shown here is derived from an EMBL/GenBank/DDBJ whole genome shotgun (WGS) entry which is preliminary data.</text>
</comment>
<evidence type="ECO:0000256" key="1">
    <source>
        <dbReference type="ARBA" id="ARBA00023002"/>
    </source>
</evidence>
<dbReference type="InterPro" id="IPR016161">
    <property type="entry name" value="Ald_DH/histidinol_DH"/>
</dbReference>
<proteinExistence type="predicted"/>
<dbReference type="Gene3D" id="3.40.605.10">
    <property type="entry name" value="Aldehyde Dehydrogenase, Chain A, domain 1"/>
    <property type="match status" value="1"/>
</dbReference>
<reference evidence="3 4" key="1">
    <citation type="submission" date="2015-03" db="EMBL/GenBank/DDBJ databases">
        <title>Genome sequencing of Methylobacterium aquaticum DSM16371 type strain.</title>
        <authorList>
            <person name="Chaudhry V."/>
            <person name="Patil P.B."/>
        </authorList>
    </citation>
    <scope>NUCLEOTIDE SEQUENCE [LARGE SCALE GENOMIC DNA]</scope>
    <source>
        <strain evidence="3 4">DSM 16371</strain>
    </source>
</reference>
<evidence type="ECO:0000313" key="4">
    <source>
        <dbReference type="Proteomes" id="UP000035929"/>
    </source>
</evidence>
<dbReference type="GO" id="GO:0004350">
    <property type="term" value="F:glutamate-5-semialdehyde dehydrogenase activity"/>
    <property type="evidence" value="ECO:0007669"/>
    <property type="project" value="TreeGrafter"/>
</dbReference>
<dbReference type="PANTHER" id="PTHR11063:SF8">
    <property type="entry name" value="DELTA-1-PYRROLINE-5-CARBOXYLATE SYNTHASE"/>
    <property type="match status" value="1"/>
</dbReference>
<dbReference type="OrthoDB" id="9809970at2"/>
<name>A0A0J6SVB1_9HYPH</name>